<dbReference type="Proteomes" id="UP000199397">
    <property type="component" value="Unassembled WGS sequence"/>
</dbReference>
<dbReference type="NCBIfam" id="TIGR04474">
    <property type="entry name" value="tcm_partner"/>
    <property type="match status" value="1"/>
</dbReference>
<sequence>MADHEFGGDWTELKLAVVKAYLVFFTTALKNQTFKTVYIDAFAGSGERVQTNKDAPIFGEGETKERFAGSAMIALKTRPPFHSYHFIEKKPSFYRQLKQEVTDYAVSHGLDARCYPGTAEEHLKTIITQHVIETNNRAVLFLDPYGLDVSWEMLEFIQATEKIDIFYLFSLSGIYRNMTIKFANLDTDKINSLNRTLGTTEWQTEFYRTPDTHKQGQMDMFSTPETRCDRQETPVEIESYLRQRLSKLFPYVSAPIALPPRGNGAQLFSLFFCMSNPNKRALELGNKVYSHIFKKITG</sequence>
<dbReference type="OrthoDB" id="7838592at2"/>
<organism evidence="1 2">
    <name type="scientific">Thiothrix caldifontis</name>
    <dbReference type="NCBI Taxonomy" id="525918"/>
    <lineage>
        <taxon>Bacteria</taxon>
        <taxon>Pseudomonadati</taxon>
        <taxon>Pseudomonadota</taxon>
        <taxon>Gammaproteobacteria</taxon>
        <taxon>Thiotrichales</taxon>
        <taxon>Thiotrichaceae</taxon>
        <taxon>Thiothrix</taxon>
    </lineage>
</organism>
<protein>
    <submittedName>
        <fullName evidence="1">Three-Cys-motif partner protein</fullName>
    </submittedName>
</protein>
<name>A0A1H4GKE4_9GAMM</name>
<reference evidence="1 2" key="1">
    <citation type="submission" date="2016-10" db="EMBL/GenBank/DDBJ databases">
        <authorList>
            <person name="de Groot N.N."/>
        </authorList>
    </citation>
    <scope>NUCLEOTIDE SEQUENCE [LARGE SCALE GENOMIC DNA]</scope>
    <source>
        <strain evidence="1 2">DSM 21228</strain>
    </source>
</reference>
<gene>
    <name evidence="1" type="ORF">SAMN05660964_03513</name>
</gene>
<dbReference type="InterPro" id="IPR029063">
    <property type="entry name" value="SAM-dependent_MTases_sf"/>
</dbReference>
<evidence type="ECO:0000313" key="1">
    <source>
        <dbReference type="EMBL" id="SEB09328.1"/>
    </source>
</evidence>
<proteinExistence type="predicted"/>
<dbReference type="RefSeq" id="WP_093070738.1">
    <property type="nucleotide sequence ID" value="NZ_FNQP01000034.1"/>
</dbReference>
<dbReference type="InterPro" id="IPR031009">
    <property type="entry name" value="Tcm_partner"/>
</dbReference>
<keyword evidence="2" id="KW-1185">Reference proteome</keyword>
<dbReference type="EMBL" id="FNQP01000034">
    <property type="protein sequence ID" value="SEB09328.1"/>
    <property type="molecule type" value="Genomic_DNA"/>
</dbReference>
<evidence type="ECO:0000313" key="2">
    <source>
        <dbReference type="Proteomes" id="UP000199397"/>
    </source>
</evidence>
<dbReference type="AlphaFoldDB" id="A0A1H4GKE4"/>
<dbReference type="SUPFAM" id="SSF53335">
    <property type="entry name" value="S-adenosyl-L-methionine-dependent methyltransferases"/>
    <property type="match status" value="1"/>
</dbReference>
<accession>A0A1H4GKE4</accession>